<dbReference type="InterPro" id="IPR004090">
    <property type="entry name" value="Chemotax_Me-accpt_rcpt"/>
</dbReference>
<dbReference type="AlphaFoldDB" id="A0A0A7RLN9"/>
<evidence type="ECO:0000256" key="2">
    <source>
        <dbReference type="ARBA" id="ARBA00029447"/>
    </source>
</evidence>
<keyword evidence="4" id="KW-0472">Membrane</keyword>
<comment type="similarity">
    <text evidence="2">Belongs to the methyl-accepting chemotaxis (MCP) protein family.</text>
</comment>
<dbReference type="PRINTS" id="PR00260">
    <property type="entry name" value="CHEMTRNSDUCR"/>
</dbReference>
<feature type="transmembrane region" description="Helical" evidence="4">
    <location>
        <begin position="47"/>
        <end position="67"/>
    </location>
</feature>
<dbReference type="GO" id="GO:0004888">
    <property type="term" value="F:transmembrane signaling receptor activity"/>
    <property type="evidence" value="ECO:0007669"/>
    <property type="project" value="InterPro"/>
</dbReference>
<dbReference type="PANTHER" id="PTHR32089">
    <property type="entry name" value="METHYL-ACCEPTING CHEMOTAXIS PROTEIN MCPB"/>
    <property type="match status" value="1"/>
</dbReference>
<keyword evidence="4" id="KW-0812">Transmembrane</keyword>
<dbReference type="GO" id="GO:0007165">
    <property type="term" value="P:signal transduction"/>
    <property type="evidence" value="ECO:0007669"/>
    <property type="project" value="UniProtKB-KW"/>
</dbReference>
<feature type="transmembrane region" description="Helical" evidence="4">
    <location>
        <begin position="16"/>
        <end position="35"/>
    </location>
</feature>
<dbReference type="InterPro" id="IPR004089">
    <property type="entry name" value="MCPsignal_dom"/>
</dbReference>
<dbReference type="GO" id="GO:0006935">
    <property type="term" value="P:chemotaxis"/>
    <property type="evidence" value="ECO:0007669"/>
    <property type="project" value="InterPro"/>
</dbReference>
<accession>A0A0A7RLN9</accession>
<dbReference type="GO" id="GO:0016020">
    <property type="term" value="C:membrane"/>
    <property type="evidence" value="ECO:0007669"/>
    <property type="project" value="InterPro"/>
</dbReference>
<keyword evidence="4" id="KW-1133">Transmembrane helix</keyword>
<gene>
    <name evidence="6" type="primary">mcp1</name>
</gene>
<organism evidence="6">
    <name type="scientific">Liquorilactobacillus oeni</name>
    <dbReference type="NCBI Taxonomy" id="303241"/>
    <lineage>
        <taxon>Bacteria</taxon>
        <taxon>Bacillati</taxon>
        <taxon>Bacillota</taxon>
        <taxon>Bacilli</taxon>
        <taxon>Lactobacillales</taxon>
        <taxon>Lactobacillaceae</taxon>
        <taxon>Liquorilactobacillus</taxon>
    </lineage>
</organism>
<name>A0A0A7RLN9_9LACO</name>
<dbReference type="Gene3D" id="1.10.287.950">
    <property type="entry name" value="Methyl-accepting chemotaxis protein"/>
    <property type="match status" value="1"/>
</dbReference>
<evidence type="ECO:0000259" key="5">
    <source>
        <dbReference type="PROSITE" id="PS50111"/>
    </source>
</evidence>
<evidence type="ECO:0000256" key="1">
    <source>
        <dbReference type="ARBA" id="ARBA00023224"/>
    </source>
</evidence>
<dbReference type="SUPFAM" id="SSF58104">
    <property type="entry name" value="Methyl-accepting chemotaxis protein (MCP) signaling domain"/>
    <property type="match status" value="1"/>
</dbReference>
<dbReference type="PROSITE" id="PS50111">
    <property type="entry name" value="CHEMOTAXIS_TRANSDUC_2"/>
    <property type="match status" value="1"/>
</dbReference>
<sequence length="432" mass="47288">MLKKFLKVFKEPRIRVLAPACITLLVLLVTYLVVISGASEEGLSGKFLIFAAVILILHAAACETLGIKGMALSKKELEQVQKSVETVVSGDMSQLDELTPKKTDGKLIFKLKDGIKGLVNAFVAVIVGIKSESDRMSKMAEILAQTSVKSNESIQNVRATMNSIAEASSSQAAEAEQTSDDMKELSNNIEKIHDEIELMNGYVSKAETSNSNNSEMMVRVSTNWEKERGSQAQLVDEMNKMNKDVQSIGNIVELITDLSEQTNLLALNASIEAARAGEAGRGFAIVAEEVRSLAEQSGDSTKNIREIIEAIKKKSQHMVSAINSSYDDGEQQTENIKKAIGSTKDISAFVKKFLRSIQEVEKNIQGVVEEKDMVSQSVNNISSAISETSAGTQEVTANIEEFYVGVKEFEKDVKEIESITNILKFQVDSFKL</sequence>
<dbReference type="EMBL" id="KM886868">
    <property type="protein sequence ID" value="AJA34188.1"/>
    <property type="molecule type" value="Genomic_DNA"/>
</dbReference>
<evidence type="ECO:0000256" key="3">
    <source>
        <dbReference type="PROSITE-ProRule" id="PRU00284"/>
    </source>
</evidence>
<proteinExistence type="inferred from homology"/>
<dbReference type="SMART" id="SM00283">
    <property type="entry name" value="MA"/>
    <property type="match status" value="1"/>
</dbReference>
<dbReference type="PANTHER" id="PTHR32089:SF112">
    <property type="entry name" value="LYSOZYME-LIKE PROTEIN-RELATED"/>
    <property type="match status" value="1"/>
</dbReference>
<keyword evidence="1 3" id="KW-0807">Transducer</keyword>
<evidence type="ECO:0000256" key="4">
    <source>
        <dbReference type="SAM" id="Phobius"/>
    </source>
</evidence>
<protein>
    <submittedName>
        <fullName evidence="6">Methyl-accepting chemotaxis protein</fullName>
    </submittedName>
</protein>
<reference evidence="6" key="1">
    <citation type="journal article" date="2014" name="Appl. Environ. Microbiol.">
        <title>Detection and genomic characterization of motility in Lactobacillus curvatus: confirmation of motility in a species outside the Lactobacillus salivarius clade.</title>
        <authorList>
            <person name="Cousin F.J."/>
            <person name="Lynch S.M."/>
            <person name="Harris H.M."/>
            <person name="McCann A."/>
            <person name="Lynch D.B."/>
            <person name="Neville B.A."/>
            <person name="Irisawa T."/>
            <person name="Okada S."/>
            <person name="Endo A."/>
            <person name="O'Toole P.W."/>
        </authorList>
    </citation>
    <scope>NUCLEOTIDE SEQUENCE</scope>
    <source>
        <strain evidence="6">DSM 19972</strain>
    </source>
</reference>
<evidence type="ECO:0000313" key="6">
    <source>
        <dbReference type="EMBL" id="AJA34188.1"/>
    </source>
</evidence>
<feature type="domain" description="Methyl-accepting transducer" evidence="5">
    <location>
        <begin position="146"/>
        <end position="386"/>
    </location>
</feature>
<dbReference type="Pfam" id="PF00015">
    <property type="entry name" value="MCPsignal"/>
    <property type="match status" value="1"/>
</dbReference>